<feature type="domain" description="Dystroglycan-type cadherin-like" evidence="3">
    <location>
        <begin position="358"/>
        <end position="456"/>
    </location>
</feature>
<dbReference type="GO" id="GO:0005509">
    <property type="term" value="F:calcium ion binding"/>
    <property type="evidence" value="ECO:0007669"/>
    <property type="project" value="InterPro"/>
</dbReference>
<feature type="domain" description="Dystroglycan-type cadherin-like" evidence="3">
    <location>
        <begin position="550"/>
        <end position="640"/>
    </location>
</feature>
<dbReference type="InterPro" id="IPR013783">
    <property type="entry name" value="Ig-like_fold"/>
</dbReference>
<dbReference type="SUPFAM" id="SSF49313">
    <property type="entry name" value="Cadherin-like"/>
    <property type="match status" value="4"/>
</dbReference>
<evidence type="ECO:0000313" key="5">
    <source>
        <dbReference type="Proteomes" id="UP000255508"/>
    </source>
</evidence>
<protein>
    <recommendedName>
        <fullName evidence="3">Dystroglycan-type cadherin-like domain-containing protein</fullName>
    </recommendedName>
</protein>
<accession>A0A370E1B1</accession>
<evidence type="ECO:0000259" key="3">
    <source>
        <dbReference type="SMART" id="SM00736"/>
    </source>
</evidence>
<evidence type="ECO:0000256" key="1">
    <source>
        <dbReference type="SAM" id="MobiDB-lite"/>
    </source>
</evidence>
<dbReference type="SMART" id="SM00736">
    <property type="entry name" value="CADG"/>
    <property type="match status" value="4"/>
</dbReference>
<dbReference type="InterPro" id="IPR006644">
    <property type="entry name" value="Cadg"/>
</dbReference>
<dbReference type="Proteomes" id="UP000255508">
    <property type="component" value="Unassembled WGS sequence"/>
</dbReference>
<dbReference type="InterPro" id="IPR015919">
    <property type="entry name" value="Cadherin-like_sf"/>
</dbReference>
<dbReference type="Pfam" id="PF05345">
    <property type="entry name" value="He_PIG"/>
    <property type="match status" value="4"/>
</dbReference>
<evidence type="ECO:0000256" key="2">
    <source>
        <dbReference type="SAM" id="SignalP"/>
    </source>
</evidence>
<dbReference type="EMBL" id="QFXD01000083">
    <property type="protein sequence ID" value="RDH92031.1"/>
    <property type="molecule type" value="Genomic_DNA"/>
</dbReference>
<dbReference type="Gene3D" id="2.60.40.10">
    <property type="entry name" value="Immunoglobulins"/>
    <property type="match status" value="4"/>
</dbReference>
<sequence length="747" mass="75453">MLNNTFSKTFLTTLLVVLLAACGGGATDEGTDQTATKTTFVGSVGDGPVVNAQVTLRNAAGQILATTSSDAQADYHFSVEVQPEDYPLTVEATGGTDLVTGSAPEFNLRSTILAPGETRANMTPHSSLIVALAKKLPGGLSTANMQTAQNTVLNRFAFGLDIQQISDPLHTEIGEINVAQIIKASEAMGEWLRRTRDAILDAGTILDIDQLIELLADDLVDGQLDGSNGQSQIADMAQVISSAVLLETLINQLQVNGLTVTQFMDNAIATILPGSQAGTDHVLITGDLIQQTRLALATAGNFDPTATLDDIDSDLAALSAGSDVTTVRNGLPADSTTRLDTAIQNGLQAINDGGGTTNQAPAISGSPAGNVAEGSTYSFTPNASDADGDALVFSISNPPSWASFNTGTGNLSGTPGAGTAGSYGNILISVTDGTESASLAGFTIVVSSNSNTNSAPTITGTPATSVAERATYTFIPSAFDADGDALSFNITNKPNWASFDPTTGQLFGNPGYNDAGLWGDILISVTDGAESASLAVFSIIVSNTNQAPVISGSPTGSVAEGSAYSFTPSASDPDGDNLAFSITNKPAWAGFDTATGQLSGTPGAGTAGSYGNILISVTDGTDSASLTSFTLTVTSTANSAPSISGSPAGNATEGTAYSFTPSASDPDGDNLTFSIVNKPAWASFNTASGQLSGTPGTGTAGSYSNIGISVSDGTESATLNAFQITVTAPAPGGGNNLYVDPLIGASS</sequence>
<feature type="domain" description="Dystroglycan-type cadherin-like" evidence="3">
    <location>
        <begin position="641"/>
        <end position="731"/>
    </location>
</feature>
<organism evidence="4 5">
    <name type="scientific">endosymbiont of Lamellibrachia luymesi</name>
    <dbReference type="NCBI Taxonomy" id="2200907"/>
    <lineage>
        <taxon>Bacteria</taxon>
        <taxon>Pseudomonadati</taxon>
        <taxon>Pseudomonadota</taxon>
        <taxon>Gammaproteobacteria</taxon>
        <taxon>sulfur-oxidizing symbionts</taxon>
    </lineage>
</organism>
<evidence type="ECO:0000313" key="4">
    <source>
        <dbReference type="EMBL" id="RDH92031.1"/>
    </source>
</evidence>
<reference evidence="4 5" key="1">
    <citation type="journal article" date="2018" name="ISME J.">
        <title>Endosymbiont genomes yield clues of tubeworm success.</title>
        <authorList>
            <person name="Li Y."/>
            <person name="Liles M.R."/>
            <person name="Halanych K.M."/>
        </authorList>
    </citation>
    <scope>NUCLEOTIDE SEQUENCE [LARGE SCALE GENOMIC DNA]</scope>
    <source>
        <strain evidence="4">A1422</strain>
    </source>
</reference>
<dbReference type="GO" id="GO:0016020">
    <property type="term" value="C:membrane"/>
    <property type="evidence" value="ECO:0007669"/>
    <property type="project" value="InterPro"/>
</dbReference>
<proteinExistence type="predicted"/>
<comment type="caution">
    <text evidence="4">The sequence shown here is derived from an EMBL/GenBank/DDBJ whole genome shotgun (WGS) entry which is preliminary data.</text>
</comment>
<keyword evidence="2" id="KW-0732">Signal</keyword>
<feature type="region of interest" description="Disordered" evidence="1">
    <location>
        <begin position="637"/>
        <end position="663"/>
    </location>
</feature>
<name>A0A370E1B1_9GAMM</name>
<feature type="signal peptide" evidence="2">
    <location>
        <begin position="1"/>
        <end position="26"/>
    </location>
</feature>
<feature type="compositionally biased region" description="Polar residues" evidence="1">
    <location>
        <begin position="638"/>
        <end position="663"/>
    </location>
</feature>
<feature type="chain" id="PRO_5016926133" description="Dystroglycan-type cadherin-like domain-containing protein" evidence="2">
    <location>
        <begin position="27"/>
        <end position="747"/>
    </location>
</feature>
<feature type="domain" description="Dystroglycan-type cadherin-like" evidence="3">
    <location>
        <begin position="461"/>
        <end position="548"/>
    </location>
</feature>
<dbReference type="AlphaFoldDB" id="A0A370E1B1"/>
<gene>
    <name evidence="4" type="ORF">DIZ79_04505</name>
</gene>